<evidence type="ECO:0000256" key="2">
    <source>
        <dbReference type="ARBA" id="ARBA00023002"/>
    </source>
</evidence>
<evidence type="ECO:0000259" key="4">
    <source>
        <dbReference type="SMART" id="SM00822"/>
    </source>
</evidence>
<gene>
    <name evidence="5" type="ORF">GIS00_20510</name>
</gene>
<dbReference type="Gene3D" id="3.40.50.720">
    <property type="entry name" value="NAD(P)-binding Rossmann-like Domain"/>
    <property type="match status" value="1"/>
</dbReference>
<dbReference type="GO" id="GO:0016491">
    <property type="term" value="F:oxidoreductase activity"/>
    <property type="evidence" value="ECO:0007669"/>
    <property type="project" value="UniProtKB-KW"/>
</dbReference>
<reference evidence="5 6" key="1">
    <citation type="submission" date="2019-11" db="EMBL/GenBank/DDBJ databases">
        <authorList>
            <person name="Jiang L.-Q."/>
        </authorList>
    </citation>
    <scope>NUCLEOTIDE SEQUENCE [LARGE SCALE GENOMIC DNA]</scope>
    <source>
        <strain evidence="5 6">YIM 132087</strain>
    </source>
</reference>
<dbReference type="SMART" id="SM00822">
    <property type="entry name" value="PKS_KR"/>
    <property type="match status" value="1"/>
</dbReference>
<keyword evidence="6" id="KW-1185">Reference proteome</keyword>
<name>A0A7K1FQA3_9ACTN</name>
<dbReference type="FunFam" id="3.40.50.720:FF:000084">
    <property type="entry name" value="Short-chain dehydrogenase reductase"/>
    <property type="match status" value="1"/>
</dbReference>
<protein>
    <submittedName>
        <fullName evidence="5">SDR family oxidoreductase</fullName>
    </submittedName>
</protein>
<dbReference type="CDD" id="cd05233">
    <property type="entry name" value="SDR_c"/>
    <property type="match status" value="1"/>
</dbReference>
<dbReference type="Proteomes" id="UP000460221">
    <property type="component" value="Unassembled WGS sequence"/>
</dbReference>
<evidence type="ECO:0000313" key="5">
    <source>
        <dbReference type="EMBL" id="MTD16327.1"/>
    </source>
</evidence>
<dbReference type="EMBL" id="WLYK01000009">
    <property type="protein sequence ID" value="MTD16327.1"/>
    <property type="molecule type" value="Genomic_DNA"/>
</dbReference>
<dbReference type="InterPro" id="IPR036291">
    <property type="entry name" value="NAD(P)-bd_dom_sf"/>
</dbReference>
<dbReference type="AlphaFoldDB" id="A0A7K1FQA3"/>
<evidence type="ECO:0000256" key="3">
    <source>
        <dbReference type="ARBA" id="ARBA00023027"/>
    </source>
</evidence>
<keyword evidence="2" id="KW-0560">Oxidoreductase</keyword>
<accession>A0A7K1FQA3</accession>
<organism evidence="5 6">
    <name type="scientific">Nakamurella alba</name>
    <dbReference type="NCBI Taxonomy" id="2665158"/>
    <lineage>
        <taxon>Bacteria</taxon>
        <taxon>Bacillati</taxon>
        <taxon>Actinomycetota</taxon>
        <taxon>Actinomycetes</taxon>
        <taxon>Nakamurellales</taxon>
        <taxon>Nakamurellaceae</taxon>
        <taxon>Nakamurella</taxon>
    </lineage>
</organism>
<dbReference type="SUPFAM" id="SSF51735">
    <property type="entry name" value="NAD(P)-binding Rossmann-fold domains"/>
    <property type="match status" value="1"/>
</dbReference>
<dbReference type="PANTHER" id="PTHR24321:SF8">
    <property type="entry name" value="ESTRADIOL 17-BETA-DEHYDROGENASE 8-RELATED"/>
    <property type="match status" value="1"/>
</dbReference>
<comment type="caution">
    <text evidence="5">The sequence shown here is derived from an EMBL/GenBank/DDBJ whole genome shotgun (WGS) entry which is preliminary data.</text>
</comment>
<sequence>MTASVAVVTGAASGIGACVADVLRADGWRLSLADLSPMPEGTADPTDLTTATDISSAADVESLFASTLRRFGRIDAVVNVAGITLAGDVLVEDLDEETFDRVIGVNLRGTFLMCRAAVRTLRGSGGAIVNIGSTASVVGIGGTAYVTSKSGVAGLSRAIAYQYADRGIRCNTVAPGATDTPMIRTSLAKGAAAVDRPGCLPGMARPQDVAELVRFLVSDAGRFVTGAVYTMDGGLTQH</sequence>
<dbReference type="Pfam" id="PF13561">
    <property type="entry name" value="adh_short_C2"/>
    <property type="match status" value="1"/>
</dbReference>
<evidence type="ECO:0000256" key="1">
    <source>
        <dbReference type="ARBA" id="ARBA00006484"/>
    </source>
</evidence>
<dbReference type="InterPro" id="IPR002347">
    <property type="entry name" value="SDR_fam"/>
</dbReference>
<dbReference type="PRINTS" id="PR00081">
    <property type="entry name" value="GDHRDH"/>
</dbReference>
<comment type="similarity">
    <text evidence="1">Belongs to the short-chain dehydrogenases/reductases (SDR) family.</text>
</comment>
<dbReference type="RefSeq" id="WP_154770337.1">
    <property type="nucleotide sequence ID" value="NZ_WLYK01000009.1"/>
</dbReference>
<dbReference type="PRINTS" id="PR00080">
    <property type="entry name" value="SDRFAMILY"/>
</dbReference>
<feature type="domain" description="Ketoreductase" evidence="4">
    <location>
        <begin position="4"/>
        <end position="180"/>
    </location>
</feature>
<dbReference type="PANTHER" id="PTHR24321">
    <property type="entry name" value="DEHYDROGENASES, SHORT CHAIN"/>
    <property type="match status" value="1"/>
</dbReference>
<proteinExistence type="inferred from homology"/>
<keyword evidence="3" id="KW-0520">NAD</keyword>
<dbReference type="InterPro" id="IPR057326">
    <property type="entry name" value="KR_dom"/>
</dbReference>
<evidence type="ECO:0000313" key="6">
    <source>
        <dbReference type="Proteomes" id="UP000460221"/>
    </source>
</evidence>